<evidence type="ECO:0000313" key="2">
    <source>
        <dbReference type="EMBL" id="CAJ1406499.1"/>
    </source>
</evidence>
<proteinExistence type="predicted"/>
<dbReference type="SUPFAM" id="SSF54909">
    <property type="entry name" value="Dimeric alpha+beta barrel"/>
    <property type="match status" value="2"/>
</dbReference>
<dbReference type="InterPro" id="IPR050404">
    <property type="entry name" value="Heme-degrading_MO"/>
</dbReference>
<dbReference type="PROSITE" id="PS51725">
    <property type="entry name" value="ABM"/>
    <property type="match status" value="1"/>
</dbReference>
<dbReference type="Pfam" id="PF03992">
    <property type="entry name" value="ABM"/>
    <property type="match status" value="2"/>
</dbReference>
<keyword evidence="3" id="KW-1185">Reference proteome</keyword>
<reference evidence="2" key="1">
    <citation type="submission" date="2023-08" db="EMBL/GenBank/DDBJ databases">
        <authorList>
            <person name="Chen Y."/>
            <person name="Shah S."/>
            <person name="Dougan E. K."/>
            <person name="Thang M."/>
            <person name="Chan C."/>
        </authorList>
    </citation>
    <scope>NUCLEOTIDE SEQUENCE</scope>
</reference>
<dbReference type="PANTHER" id="PTHR34474:SF2">
    <property type="entry name" value="SIGNAL TRANSDUCTION PROTEIN TRAP"/>
    <property type="match status" value="1"/>
</dbReference>
<evidence type="ECO:0000313" key="3">
    <source>
        <dbReference type="Proteomes" id="UP001178507"/>
    </source>
</evidence>
<dbReference type="Proteomes" id="UP001178507">
    <property type="component" value="Unassembled WGS sequence"/>
</dbReference>
<dbReference type="AlphaFoldDB" id="A0AA36JIW5"/>
<feature type="domain" description="ABM" evidence="1">
    <location>
        <begin position="418"/>
        <end position="509"/>
    </location>
</feature>
<comment type="caution">
    <text evidence="2">The sequence shown here is derived from an EMBL/GenBank/DDBJ whole genome shotgun (WGS) entry which is preliminary data.</text>
</comment>
<organism evidence="2 3">
    <name type="scientific">Effrenium voratum</name>
    <dbReference type="NCBI Taxonomy" id="2562239"/>
    <lineage>
        <taxon>Eukaryota</taxon>
        <taxon>Sar</taxon>
        <taxon>Alveolata</taxon>
        <taxon>Dinophyceae</taxon>
        <taxon>Suessiales</taxon>
        <taxon>Symbiodiniaceae</taxon>
        <taxon>Effrenium</taxon>
    </lineage>
</organism>
<dbReference type="InterPro" id="IPR007138">
    <property type="entry name" value="ABM_dom"/>
</dbReference>
<protein>
    <recommendedName>
        <fullName evidence="1">ABM domain-containing protein</fullName>
    </recommendedName>
</protein>
<dbReference type="InterPro" id="IPR011008">
    <property type="entry name" value="Dimeric_a/b-barrel"/>
</dbReference>
<name>A0AA36JIW5_9DINO</name>
<evidence type="ECO:0000259" key="1">
    <source>
        <dbReference type="PROSITE" id="PS51725"/>
    </source>
</evidence>
<dbReference type="PANTHER" id="PTHR34474">
    <property type="entry name" value="SIGNAL TRANSDUCTION PROTEIN TRAP"/>
    <property type="match status" value="1"/>
</dbReference>
<accession>A0AA36JIW5</accession>
<sequence>MEVTTAACLPQCLTNGQVVHLKGFGRGRFPGDDLCADESLVQLLLDALGPSGVMVWDGDEFAEDSFTRILDKVASAHRVSVVAFYWRSLARAFRSSWEPRAAGGRFAAKLRLVLLEEPPGMEMGSDDSWVRLGVEALRLTKASQVLCLGGGGVVAEEAAAALREKLPARWRLVPVPRLGADGSPDDEDSAVLRRMREEEWPHCELWPAAGPSGEAMEKVALVLALAARFLGFVGPLRAKDEAASAAGPNVRVLAAPATMEAERSGLMEGERFIALNRFRVREGAEDAFEQRWGKSKDEALQSLDGFRWFSLLRRVSSTPKSTGALSVVYNYDDEQYEDDYTYVSMSMWDSQKDFDAAVAASPKDAQGSTSFVNMAVNGFVTTSGPPKPAIWKGLLLEKAEVRESISQASETPLPTDCFVAMNRFTVKPGNEKEFEQRWANRESKLLEAEGFLFFQLLRREQSPDDDVNYISMSAWKDQDAFDQWWDSKSFANMAQVQGSLLEREIVRYFYEGVPEPQGTTEKS</sequence>
<gene>
    <name evidence="2" type="ORF">EVOR1521_LOCUS28451</name>
</gene>
<dbReference type="Gene3D" id="3.30.70.100">
    <property type="match status" value="2"/>
</dbReference>
<dbReference type="EMBL" id="CAUJNA010003634">
    <property type="protein sequence ID" value="CAJ1406499.1"/>
    <property type="molecule type" value="Genomic_DNA"/>
</dbReference>